<dbReference type="InterPro" id="IPR016181">
    <property type="entry name" value="Acyl_CoA_acyltransferase"/>
</dbReference>
<evidence type="ECO:0000313" key="3">
    <source>
        <dbReference type="Proteomes" id="UP000539111"/>
    </source>
</evidence>
<accession>A0A7Z0IHH6</accession>
<evidence type="ECO:0000259" key="1">
    <source>
        <dbReference type="PROSITE" id="PS51186"/>
    </source>
</evidence>
<dbReference type="Pfam" id="PF13302">
    <property type="entry name" value="Acetyltransf_3"/>
    <property type="match status" value="1"/>
</dbReference>
<dbReference type="PROSITE" id="PS51186">
    <property type="entry name" value="GNAT"/>
    <property type="match status" value="1"/>
</dbReference>
<organism evidence="2 3">
    <name type="scientific">Spelaeicoccus albus</name>
    <dbReference type="NCBI Taxonomy" id="1280376"/>
    <lineage>
        <taxon>Bacteria</taxon>
        <taxon>Bacillati</taxon>
        <taxon>Actinomycetota</taxon>
        <taxon>Actinomycetes</taxon>
        <taxon>Micrococcales</taxon>
        <taxon>Brevibacteriaceae</taxon>
        <taxon>Spelaeicoccus</taxon>
    </lineage>
</organism>
<comment type="caution">
    <text evidence="2">The sequence shown here is derived from an EMBL/GenBank/DDBJ whole genome shotgun (WGS) entry which is preliminary data.</text>
</comment>
<dbReference type="InterPro" id="IPR051531">
    <property type="entry name" value="N-acetyltransferase"/>
</dbReference>
<keyword evidence="2" id="KW-0808">Transferase</keyword>
<name>A0A7Z0IHH6_9MICO</name>
<dbReference type="AlphaFoldDB" id="A0A7Z0IHH6"/>
<keyword evidence="3" id="KW-1185">Reference proteome</keyword>
<dbReference type="SUPFAM" id="SSF55729">
    <property type="entry name" value="Acyl-CoA N-acyltransferases (Nat)"/>
    <property type="match status" value="1"/>
</dbReference>
<dbReference type="InterPro" id="IPR000182">
    <property type="entry name" value="GNAT_dom"/>
</dbReference>
<dbReference type="GO" id="GO:0016747">
    <property type="term" value="F:acyltransferase activity, transferring groups other than amino-acyl groups"/>
    <property type="evidence" value="ECO:0007669"/>
    <property type="project" value="InterPro"/>
</dbReference>
<dbReference type="EMBL" id="JACBZP010000001">
    <property type="protein sequence ID" value="NYI67567.1"/>
    <property type="molecule type" value="Genomic_DNA"/>
</dbReference>
<evidence type="ECO:0000313" key="2">
    <source>
        <dbReference type="EMBL" id="NYI67567.1"/>
    </source>
</evidence>
<protein>
    <submittedName>
        <fullName evidence="2">RimJ/RimL family protein N-acetyltransferase</fullName>
    </submittedName>
</protein>
<reference evidence="2 3" key="1">
    <citation type="submission" date="2020-07" db="EMBL/GenBank/DDBJ databases">
        <title>Sequencing the genomes of 1000 actinobacteria strains.</title>
        <authorList>
            <person name="Klenk H.-P."/>
        </authorList>
    </citation>
    <scope>NUCLEOTIDE SEQUENCE [LARGE SCALE GENOMIC DNA]</scope>
    <source>
        <strain evidence="2 3">DSM 26341</strain>
    </source>
</reference>
<dbReference type="Proteomes" id="UP000539111">
    <property type="component" value="Unassembled WGS sequence"/>
</dbReference>
<feature type="domain" description="N-acetyltransferase" evidence="1">
    <location>
        <begin position="30"/>
        <end position="176"/>
    </location>
</feature>
<dbReference type="PANTHER" id="PTHR43792">
    <property type="entry name" value="GNAT FAMILY, PUTATIVE (AFU_ORTHOLOGUE AFUA_3G00765)-RELATED-RELATED"/>
    <property type="match status" value="1"/>
</dbReference>
<proteinExistence type="predicted"/>
<dbReference type="RefSeq" id="WP_179427615.1">
    <property type="nucleotide sequence ID" value="NZ_JACBZP010000001.1"/>
</dbReference>
<gene>
    <name evidence="2" type="ORF">BJY26_001873</name>
</gene>
<dbReference type="PANTHER" id="PTHR43792:SF1">
    <property type="entry name" value="N-ACETYLTRANSFERASE DOMAIN-CONTAINING PROTEIN"/>
    <property type="match status" value="1"/>
</dbReference>
<dbReference type="Gene3D" id="3.40.630.30">
    <property type="match status" value="1"/>
</dbReference>
<sequence>MTQLPLSLTKLTPDDVLELHDIYSDPGTWRHLPSGRHTDIAATRALVERSMTSQERYGLGQWAARLSTDVSDALPAGTLVGAGGVTMLDIEVWNLGYRLHPAAWGRGFATTLARAGLDAAHDKFPSIPVTARALSNNPASSAILDKLGLTLVWRGASEVTPDAAPTAGLERVIYADRAISESLLAEVIALG</sequence>